<dbReference type="EMBL" id="LBSX01000008">
    <property type="protein sequence ID" value="KKQ27594.1"/>
    <property type="molecule type" value="Genomic_DNA"/>
</dbReference>
<name>A0A0G0ITY0_9BACT</name>
<evidence type="ECO:0000313" key="2">
    <source>
        <dbReference type="Proteomes" id="UP000034849"/>
    </source>
</evidence>
<sequence length="39" mass="4522">MVKAIFYHLGGASSLDYCDFYPLLTKPLKCAIILRYLRK</sequence>
<evidence type="ECO:0000313" key="1">
    <source>
        <dbReference type="EMBL" id="KKQ27594.1"/>
    </source>
</evidence>
<reference evidence="1 2" key="1">
    <citation type="journal article" date="2015" name="Nature">
        <title>rRNA introns, odd ribosomes, and small enigmatic genomes across a large radiation of phyla.</title>
        <authorList>
            <person name="Brown C.T."/>
            <person name="Hug L.A."/>
            <person name="Thomas B.C."/>
            <person name="Sharon I."/>
            <person name="Castelle C.J."/>
            <person name="Singh A."/>
            <person name="Wilkins M.J."/>
            <person name="Williams K.H."/>
            <person name="Banfield J.F."/>
        </authorList>
    </citation>
    <scope>NUCLEOTIDE SEQUENCE [LARGE SCALE GENOMIC DNA]</scope>
</reference>
<dbReference type="AlphaFoldDB" id="A0A0G0ITY0"/>
<proteinExistence type="predicted"/>
<dbReference type="Proteomes" id="UP000034849">
    <property type="component" value="Unassembled WGS sequence"/>
</dbReference>
<protein>
    <submittedName>
        <fullName evidence="1">Uncharacterized protein</fullName>
    </submittedName>
</protein>
<accession>A0A0G0ITY0</accession>
<organism evidence="1 2">
    <name type="scientific">Candidatus Magasanikbacteria bacterium GW2011_GWC2_37_14</name>
    <dbReference type="NCBI Taxonomy" id="1619046"/>
    <lineage>
        <taxon>Bacteria</taxon>
        <taxon>Candidatus Magasanikiibacteriota</taxon>
    </lineage>
</organism>
<gene>
    <name evidence="1" type="ORF">US42_C0008G0107</name>
</gene>
<comment type="caution">
    <text evidence="1">The sequence shown here is derived from an EMBL/GenBank/DDBJ whole genome shotgun (WGS) entry which is preliminary data.</text>
</comment>